<name>A0A9P6C814_9AGAR</name>
<sequence>MVEEANYLVACPWPKPHAAIEPVRIMYGLVASSRPGLLLHGERKASEVSDKIDRGGRELRARYVGLERSSLQKETPDILGFFEAHGLSGAGIDFRPFITLCQTVPECDSPVIQQPSAFLRLCDKECDRRNSRGAWYKHSTSGGGAITPPGSGRSVPFGHNSEGEANDVLEELSTKVKLLKDVCFSQCFTKVEYHYWYIGNESAKQFGQMRWVVYPQTHFSG</sequence>
<gene>
    <name evidence="1" type="ORF">P691DRAFT_786272</name>
</gene>
<dbReference type="EMBL" id="MU151080">
    <property type="protein sequence ID" value="KAF9451809.1"/>
    <property type="molecule type" value="Genomic_DNA"/>
</dbReference>
<accession>A0A9P6C814</accession>
<reference evidence="1" key="1">
    <citation type="submission" date="2020-11" db="EMBL/GenBank/DDBJ databases">
        <authorList>
            <consortium name="DOE Joint Genome Institute"/>
            <person name="Ahrendt S."/>
            <person name="Riley R."/>
            <person name="Andreopoulos W."/>
            <person name="Labutti K."/>
            <person name="Pangilinan J."/>
            <person name="Ruiz-Duenas F.J."/>
            <person name="Barrasa J.M."/>
            <person name="Sanchez-Garcia M."/>
            <person name="Camarero S."/>
            <person name="Miyauchi S."/>
            <person name="Serrano A."/>
            <person name="Linde D."/>
            <person name="Babiker R."/>
            <person name="Drula E."/>
            <person name="Ayuso-Fernandez I."/>
            <person name="Pacheco R."/>
            <person name="Padilla G."/>
            <person name="Ferreira P."/>
            <person name="Barriuso J."/>
            <person name="Kellner H."/>
            <person name="Castanera R."/>
            <person name="Alfaro M."/>
            <person name="Ramirez L."/>
            <person name="Pisabarro A.G."/>
            <person name="Kuo A."/>
            <person name="Tritt A."/>
            <person name="Lipzen A."/>
            <person name="He G."/>
            <person name="Yan M."/>
            <person name="Ng V."/>
            <person name="Cullen D."/>
            <person name="Martin F."/>
            <person name="Rosso M.-N."/>
            <person name="Henrissat B."/>
            <person name="Hibbett D."/>
            <person name="Martinez A.T."/>
            <person name="Grigoriev I.V."/>
        </authorList>
    </citation>
    <scope>NUCLEOTIDE SEQUENCE</scope>
    <source>
        <strain evidence="1">MF-IS2</strain>
    </source>
</reference>
<keyword evidence="2" id="KW-1185">Reference proteome</keyword>
<evidence type="ECO:0000313" key="1">
    <source>
        <dbReference type="EMBL" id="KAF9451809.1"/>
    </source>
</evidence>
<comment type="caution">
    <text evidence="1">The sequence shown here is derived from an EMBL/GenBank/DDBJ whole genome shotgun (WGS) entry which is preliminary data.</text>
</comment>
<evidence type="ECO:0000313" key="2">
    <source>
        <dbReference type="Proteomes" id="UP000807342"/>
    </source>
</evidence>
<protein>
    <submittedName>
        <fullName evidence="1">Uncharacterized protein</fullName>
    </submittedName>
</protein>
<dbReference type="AlphaFoldDB" id="A0A9P6C814"/>
<dbReference type="Proteomes" id="UP000807342">
    <property type="component" value="Unassembled WGS sequence"/>
</dbReference>
<proteinExistence type="predicted"/>
<organism evidence="1 2">
    <name type="scientific">Macrolepiota fuliginosa MF-IS2</name>
    <dbReference type="NCBI Taxonomy" id="1400762"/>
    <lineage>
        <taxon>Eukaryota</taxon>
        <taxon>Fungi</taxon>
        <taxon>Dikarya</taxon>
        <taxon>Basidiomycota</taxon>
        <taxon>Agaricomycotina</taxon>
        <taxon>Agaricomycetes</taxon>
        <taxon>Agaricomycetidae</taxon>
        <taxon>Agaricales</taxon>
        <taxon>Agaricineae</taxon>
        <taxon>Agaricaceae</taxon>
        <taxon>Macrolepiota</taxon>
    </lineage>
</organism>